<proteinExistence type="predicted"/>
<evidence type="ECO:0000313" key="2">
    <source>
        <dbReference type="EMBL" id="KAH8985188.1"/>
    </source>
</evidence>
<sequence length="199" mass="21143">MHHHWSNKCRRAWGRTQRGVVIVIAVTVVVVIVASVIVVGVACVPQRQPHRCGRHDWRVPMSGGIGIVMSGDWGRAGPACYHGWGSFASQIDLGLTSPTTISLSSRSTGVMPSQIRQSGSRLPVAQAHVTAYATSCPSDLALLQTGRSWTVNGAKGLSPESENAWSVEVCIISPIPILSHTNEMASNGSSAPRSPSFVP</sequence>
<reference evidence="2" key="1">
    <citation type="submission" date="2022-01" db="EMBL/GenBank/DDBJ databases">
        <title>Comparative genomics reveals a dynamic genome evolution in the ectomycorrhizal milk-cap (Lactarius) mushrooms.</title>
        <authorList>
            <consortium name="DOE Joint Genome Institute"/>
            <person name="Lebreton A."/>
            <person name="Tang N."/>
            <person name="Kuo A."/>
            <person name="LaButti K."/>
            <person name="Drula E."/>
            <person name="Barry K."/>
            <person name="Clum A."/>
            <person name="Lipzen A."/>
            <person name="Mousain D."/>
            <person name="Ng V."/>
            <person name="Wang R."/>
            <person name="Wang X."/>
            <person name="Dai Y."/>
            <person name="Henrissat B."/>
            <person name="Grigoriev I.V."/>
            <person name="Guerin-Laguette A."/>
            <person name="Yu F."/>
            <person name="Martin F.M."/>
        </authorList>
    </citation>
    <scope>NUCLEOTIDE SEQUENCE</scope>
    <source>
        <strain evidence="2">QP</strain>
    </source>
</reference>
<evidence type="ECO:0000256" key="1">
    <source>
        <dbReference type="SAM" id="Phobius"/>
    </source>
</evidence>
<comment type="caution">
    <text evidence="2">The sequence shown here is derived from an EMBL/GenBank/DDBJ whole genome shotgun (WGS) entry which is preliminary data.</text>
</comment>
<keyword evidence="1" id="KW-0472">Membrane</keyword>
<accession>A0AAD4LA39</accession>
<keyword evidence="3" id="KW-1185">Reference proteome</keyword>
<organism evidence="2 3">
    <name type="scientific">Lactarius akahatsu</name>
    <dbReference type="NCBI Taxonomy" id="416441"/>
    <lineage>
        <taxon>Eukaryota</taxon>
        <taxon>Fungi</taxon>
        <taxon>Dikarya</taxon>
        <taxon>Basidiomycota</taxon>
        <taxon>Agaricomycotina</taxon>
        <taxon>Agaricomycetes</taxon>
        <taxon>Russulales</taxon>
        <taxon>Russulaceae</taxon>
        <taxon>Lactarius</taxon>
    </lineage>
</organism>
<feature type="transmembrane region" description="Helical" evidence="1">
    <location>
        <begin position="20"/>
        <end position="42"/>
    </location>
</feature>
<protein>
    <submittedName>
        <fullName evidence="2">Uncharacterized protein</fullName>
    </submittedName>
</protein>
<dbReference type="AlphaFoldDB" id="A0AAD4LA39"/>
<dbReference type="Proteomes" id="UP001201163">
    <property type="component" value="Unassembled WGS sequence"/>
</dbReference>
<keyword evidence="1" id="KW-0812">Transmembrane</keyword>
<gene>
    <name evidence="2" type="ORF">EDB92DRAFT_1387522</name>
</gene>
<keyword evidence="1" id="KW-1133">Transmembrane helix</keyword>
<dbReference type="EMBL" id="JAKELL010000067">
    <property type="protein sequence ID" value="KAH8985188.1"/>
    <property type="molecule type" value="Genomic_DNA"/>
</dbReference>
<name>A0AAD4LA39_9AGAM</name>
<evidence type="ECO:0000313" key="3">
    <source>
        <dbReference type="Proteomes" id="UP001201163"/>
    </source>
</evidence>